<sequence>MSALAVLETDQRKDQPDDIDVLVEQIVDGFPRVRDSEKRELTQLLSPVSR</sequence>
<keyword evidence="2" id="KW-1185">Reference proteome</keyword>
<dbReference type="AlphaFoldDB" id="A0A9X2HH80"/>
<gene>
    <name evidence="1" type="ORF">NBM05_01840</name>
</gene>
<reference evidence="1" key="1">
    <citation type="submission" date="2022-06" db="EMBL/GenBank/DDBJ databases">
        <title>Rothia sp. isolated from sandalwood seedling.</title>
        <authorList>
            <person name="Tuikhar N."/>
            <person name="Kirdat K."/>
            <person name="Thorat V."/>
            <person name="Swetha P."/>
            <person name="Padma S."/>
            <person name="Sundararaj R."/>
            <person name="Yadav A."/>
        </authorList>
    </citation>
    <scope>NUCLEOTIDE SEQUENCE</scope>
    <source>
        <strain evidence="1">AR01</strain>
    </source>
</reference>
<comment type="caution">
    <text evidence="1">The sequence shown here is derived from an EMBL/GenBank/DDBJ whole genome shotgun (WGS) entry which is preliminary data.</text>
</comment>
<dbReference type="Proteomes" id="UP001139502">
    <property type="component" value="Unassembled WGS sequence"/>
</dbReference>
<dbReference type="EMBL" id="JANAFB010000003">
    <property type="protein sequence ID" value="MCP3424803.1"/>
    <property type="molecule type" value="Genomic_DNA"/>
</dbReference>
<proteinExistence type="predicted"/>
<accession>A0A9X2HH80</accession>
<evidence type="ECO:0000313" key="2">
    <source>
        <dbReference type="Proteomes" id="UP001139502"/>
    </source>
</evidence>
<protein>
    <submittedName>
        <fullName evidence="1">Uncharacterized protein</fullName>
    </submittedName>
</protein>
<name>A0A9X2HH80_9MICC</name>
<evidence type="ECO:0000313" key="1">
    <source>
        <dbReference type="EMBL" id="MCP3424803.1"/>
    </source>
</evidence>
<dbReference type="RefSeq" id="WP_254164711.1">
    <property type="nucleotide sequence ID" value="NZ_JANAFB010000003.1"/>
</dbReference>
<organism evidence="1 2">
    <name type="scientific">Rothia santali</name>
    <dbReference type="NCBI Taxonomy" id="2949643"/>
    <lineage>
        <taxon>Bacteria</taxon>
        <taxon>Bacillati</taxon>
        <taxon>Actinomycetota</taxon>
        <taxon>Actinomycetes</taxon>
        <taxon>Micrococcales</taxon>
        <taxon>Micrococcaceae</taxon>
        <taxon>Rothia</taxon>
    </lineage>
</organism>